<organism evidence="1 2">
    <name type="scientific">Rhynchospora breviuscula</name>
    <dbReference type="NCBI Taxonomy" id="2022672"/>
    <lineage>
        <taxon>Eukaryota</taxon>
        <taxon>Viridiplantae</taxon>
        <taxon>Streptophyta</taxon>
        <taxon>Embryophyta</taxon>
        <taxon>Tracheophyta</taxon>
        <taxon>Spermatophyta</taxon>
        <taxon>Magnoliopsida</taxon>
        <taxon>Liliopsida</taxon>
        <taxon>Poales</taxon>
        <taxon>Cyperaceae</taxon>
        <taxon>Cyperoideae</taxon>
        <taxon>Rhynchosporeae</taxon>
        <taxon>Rhynchospora</taxon>
    </lineage>
</organism>
<dbReference type="PANTHER" id="PTHR26312">
    <property type="entry name" value="TETRATRICOPEPTIDE REPEAT PROTEIN 5"/>
    <property type="match status" value="1"/>
</dbReference>
<dbReference type="SUPFAM" id="SSF81901">
    <property type="entry name" value="HCP-like"/>
    <property type="match status" value="1"/>
</dbReference>
<dbReference type="EMBL" id="JAMQYH010000003">
    <property type="protein sequence ID" value="KAJ1693489.1"/>
    <property type="molecule type" value="Genomic_DNA"/>
</dbReference>
<dbReference type="InterPro" id="IPR011990">
    <property type="entry name" value="TPR-like_helical_dom_sf"/>
</dbReference>
<reference evidence="1" key="1">
    <citation type="journal article" date="2022" name="Cell">
        <title>Repeat-based holocentromeres influence genome architecture and karyotype evolution.</title>
        <authorList>
            <person name="Hofstatter P.G."/>
            <person name="Thangavel G."/>
            <person name="Lux T."/>
            <person name="Neumann P."/>
            <person name="Vondrak T."/>
            <person name="Novak P."/>
            <person name="Zhang M."/>
            <person name="Costa L."/>
            <person name="Castellani M."/>
            <person name="Scott A."/>
            <person name="Toegelov H."/>
            <person name="Fuchs J."/>
            <person name="Mata-Sucre Y."/>
            <person name="Dias Y."/>
            <person name="Vanzela A.L.L."/>
            <person name="Huettel B."/>
            <person name="Almeida C.C.S."/>
            <person name="Simkova H."/>
            <person name="Souza G."/>
            <person name="Pedrosa-Harand A."/>
            <person name="Macas J."/>
            <person name="Mayer K.F.X."/>
            <person name="Houben A."/>
            <person name="Marques A."/>
        </authorList>
    </citation>
    <scope>NUCLEOTIDE SEQUENCE</scope>
    <source>
        <strain evidence="1">RhyBre1mFocal</strain>
    </source>
</reference>
<accession>A0A9Q0CGF5</accession>
<protein>
    <submittedName>
        <fullName evidence="1">Uncharacterized protein</fullName>
    </submittedName>
</protein>
<gene>
    <name evidence="1" type="ORF">LUZ63_010187</name>
</gene>
<dbReference type="AlphaFoldDB" id="A0A9Q0CGF5"/>
<evidence type="ECO:0000313" key="1">
    <source>
        <dbReference type="EMBL" id="KAJ1693489.1"/>
    </source>
</evidence>
<dbReference type="PANTHER" id="PTHR26312:SF123">
    <property type="entry name" value="TETRATRICOPEPTIDE REPEAT (TPR)-LIKE SUPERFAMILY PROTEIN"/>
    <property type="match status" value="1"/>
</dbReference>
<comment type="caution">
    <text evidence="1">The sequence shown here is derived from an EMBL/GenBank/DDBJ whole genome shotgun (WGS) entry which is preliminary data.</text>
</comment>
<sequence>MPSLISSHHPLQYPKMETRSLARSSSLHFQTRGARISFFKRRCMTVHVGSGERDRVRNETDYVLRRTKSETDVVVPEKKNQRENERIREYYREMLRLDPGNSLVLTNYGKFLHEVEGDVKGAMECYERAIVAGGTGDENGEVMALYGTLIWETEREKERAEAYMERAVQASPNDW</sequence>
<name>A0A9Q0CGF5_9POAL</name>
<dbReference type="Proteomes" id="UP001151287">
    <property type="component" value="Unassembled WGS sequence"/>
</dbReference>
<proteinExistence type="predicted"/>
<dbReference type="OrthoDB" id="439046at2759"/>
<dbReference type="Gene3D" id="1.25.40.10">
    <property type="entry name" value="Tetratricopeptide repeat domain"/>
    <property type="match status" value="1"/>
</dbReference>
<keyword evidence="2" id="KW-1185">Reference proteome</keyword>
<evidence type="ECO:0000313" key="2">
    <source>
        <dbReference type="Proteomes" id="UP001151287"/>
    </source>
</evidence>